<feature type="domain" description="Helicase C-terminal" evidence="7">
    <location>
        <begin position="293"/>
        <end position="461"/>
    </location>
</feature>
<evidence type="ECO:0000259" key="7">
    <source>
        <dbReference type="PROSITE" id="PS51194"/>
    </source>
</evidence>
<dbReference type="RefSeq" id="WP_076478185.1">
    <property type="nucleotide sequence ID" value="NZ_FTNT01000003.1"/>
</dbReference>
<dbReference type="Pfam" id="PF00271">
    <property type="entry name" value="Helicase_C"/>
    <property type="match status" value="1"/>
</dbReference>
<dbReference type="SUPFAM" id="SSF52540">
    <property type="entry name" value="P-loop containing nucleoside triphosphate hydrolases"/>
    <property type="match status" value="1"/>
</dbReference>
<evidence type="ECO:0000313" key="9">
    <source>
        <dbReference type="Proteomes" id="UP000186218"/>
    </source>
</evidence>
<dbReference type="Proteomes" id="UP000186218">
    <property type="component" value="Unassembled WGS sequence"/>
</dbReference>
<name>A0A1N7EEF6_9NOCA</name>
<dbReference type="InterPro" id="IPR014001">
    <property type="entry name" value="Helicase_ATP-bd"/>
</dbReference>
<dbReference type="PANTHER" id="PTHR18934">
    <property type="entry name" value="ATP-DEPENDENT RNA HELICASE"/>
    <property type="match status" value="1"/>
</dbReference>
<dbReference type="STRING" id="1344003.SAMN05445060_1217"/>
<evidence type="ECO:0000256" key="3">
    <source>
        <dbReference type="ARBA" id="ARBA00022806"/>
    </source>
</evidence>
<dbReference type="GO" id="GO:0016787">
    <property type="term" value="F:hydrolase activity"/>
    <property type="evidence" value="ECO:0007669"/>
    <property type="project" value="UniProtKB-KW"/>
</dbReference>
<sequence length="1326" mass="147270">MPTPPPAADVDEVSAELATVTLADEHRLLRRLPTIRERPESPAAGRFRRDLDRALARVERRRAAVPRIDYPAVLPVSAARDEIAEAIATHQVVVVAGETGSGKTTQLPKICLELGRGVRGMIGHTQPRRIAARSVAERIAEETGTEVGGAIGFSVRFSDRVGDTTLVKVMTDGILLRELSRDPMLWAYDTIIVDEAHERSLNIDFILGYLRQLLPRRPDLRVIVTSATIEPARFAEHFATADAEVPIISVSGRTYPVEIRYRPLRAQDRAPDDTDGTGDDLGNDRDDLDQIQGIRAAVDELWSHAAGDILVFLPTERDIRETAEALRPLTQTRGAEILPLFARLSAAEQHRIFTASTGRRIILSTNIAETSLTVPGIRYVIDTGTARISRYSLRTKVQRLPIEPVSQAAARQRSGRCGRVSDGICIRLYSENDFESRPEYTDPEILRTNLASVILQMASLGLGDIAAFPFVQTPGDRAIRDGIGLLTELGALVTDPAVPASRSEQRHGGPRLSAVGRQLAALPIEPRLGRMLVEADSQGCLEQLLIIVAALSLPDVRERPADHREAADAAHARFATSGSEFVAYLALWKHLEELRATLSHGQFRRRCQREFLHYLRIREWRELHRQLRQTVVELGWTPTSGAVEPDGDDNVYGDVTAIHQSVLSGLLSHIGVRDGDTREFLGARGTRFAVFPGSPLAKKPPRFVMAAELVETSRLWARTVARIEPEWAERLAGDLVKRQHSEPHWSRKRQATMAYERVTLYGVPLVTRRLVNFGRIDPEVSRELFIRHALVQGEWRSDHEFVHRNRELLDDAEELEHRARRRDIAIDSDQLFEFYDRRIGPDVVSARHFDTWWRTERRKNPALLDMTFADVADTSAEVSRQDFPERWQQGESGFALDYRFEPGADDDGVTVRVPVDLVSRVRGSGFDWQVPGLRTELAAALIRTLPKPLRRQVVPAPDFAAAALARLTVRSEPLIDGLARELSTLTDARISASDFAPDTVPDHLKMRFAAIDDSGSEIAAARSLTELRRRIPRSSSPRRPTTTAYTDWTAASIGDLPESVTEEIGGQRVTSYPGLAATPAGIIVRTFDTVGQRRGTTRVAVLALLERSTPRLRPATVSSLPTAQRISLRLSPYPDVDALLRDCTRCAIRSLMPRTAGDVRTADDFAAVRTEVSARAHGVAVTVLTTVADITQELGRAREALSTTVSADVRDDVTDQLDHLVYDGFVGATTPDHLRQVPRYLSAIVERLAQLPASSDRDATAMATIDRVVEYWNDRLARVPAPRRPAVNDAIGWMVEELRVGLFAQQLGTAYPVSEKRIRRAITDLT</sequence>
<evidence type="ECO:0000256" key="4">
    <source>
        <dbReference type="ARBA" id="ARBA00022840"/>
    </source>
</evidence>
<dbReference type="Pfam" id="PF11898">
    <property type="entry name" value="DUF3418"/>
    <property type="match status" value="1"/>
</dbReference>
<evidence type="ECO:0000256" key="1">
    <source>
        <dbReference type="ARBA" id="ARBA00022741"/>
    </source>
</evidence>
<dbReference type="SMART" id="SM00382">
    <property type="entry name" value="AAA"/>
    <property type="match status" value="1"/>
</dbReference>
<accession>A0A1N7EEF6</accession>
<dbReference type="InterPro" id="IPR027417">
    <property type="entry name" value="P-loop_NTPase"/>
</dbReference>
<dbReference type="NCBIfam" id="NF008348">
    <property type="entry name" value="PRK11131.1"/>
    <property type="match status" value="1"/>
</dbReference>
<dbReference type="SMART" id="SM00487">
    <property type="entry name" value="DEXDc"/>
    <property type="match status" value="1"/>
</dbReference>
<dbReference type="PROSITE" id="PS51192">
    <property type="entry name" value="HELICASE_ATP_BIND_1"/>
    <property type="match status" value="1"/>
</dbReference>
<evidence type="ECO:0000313" key="8">
    <source>
        <dbReference type="EMBL" id="SIR86424.1"/>
    </source>
</evidence>
<dbReference type="Gene3D" id="1.20.120.1080">
    <property type="match status" value="1"/>
</dbReference>
<dbReference type="Pfam" id="PF00270">
    <property type="entry name" value="DEAD"/>
    <property type="match status" value="1"/>
</dbReference>
<evidence type="ECO:0000256" key="2">
    <source>
        <dbReference type="ARBA" id="ARBA00022801"/>
    </source>
</evidence>
<feature type="region of interest" description="Disordered" evidence="5">
    <location>
        <begin position="266"/>
        <end position="286"/>
    </location>
</feature>
<dbReference type="Pfam" id="PF21010">
    <property type="entry name" value="HA2_C"/>
    <property type="match status" value="1"/>
</dbReference>
<dbReference type="PROSITE" id="PS51194">
    <property type="entry name" value="HELICASE_CTER"/>
    <property type="match status" value="1"/>
</dbReference>
<keyword evidence="3 8" id="KW-0347">Helicase</keyword>
<keyword evidence="1" id="KW-0547">Nucleotide-binding</keyword>
<keyword evidence="2" id="KW-0378">Hydrolase</keyword>
<dbReference type="GO" id="GO:0005524">
    <property type="term" value="F:ATP binding"/>
    <property type="evidence" value="ECO:0007669"/>
    <property type="project" value="UniProtKB-KW"/>
</dbReference>
<dbReference type="InterPro" id="IPR024590">
    <property type="entry name" value="HrpA_C"/>
</dbReference>
<dbReference type="Pfam" id="PF07717">
    <property type="entry name" value="OB_NTP_bind"/>
    <property type="match status" value="1"/>
</dbReference>
<dbReference type="NCBIfam" id="TIGR01967">
    <property type="entry name" value="DEAH_box_HrpA"/>
    <property type="match status" value="1"/>
</dbReference>
<dbReference type="PANTHER" id="PTHR18934:SF99">
    <property type="entry name" value="ATP-DEPENDENT RNA HELICASE DHX37-RELATED"/>
    <property type="match status" value="1"/>
</dbReference>
<keyword evidence="4" id="KW-0067">ATP-binding</keyword>
<feature type="domain" description="Helicase ATP-binding" evidence="6">
    <location>
        <begin position="84"/>
        <end position="247"/>
    </location>
</feature>
<keyword evidence="9" id="KW-1185">Reference proteome</keyword>
<dbReference type="SMART" id="SM00847">
    <property type="entry name" value="HA2"/>
    <property type="match status" value="1"/>
</dbReference>
<organism evidence="8 9">
    <name type="scientific">Williamsia sterculiae</name>
    <dbReference type="NCBI Taxonomy" id="1344003"/>
    <lineage>
        <taxon>Bacteria</taxon>
        <taxon>Bacillati</taxon>
        <taxon>Actinomycetota</taxon>
        <taxon>Actinomycetes</taxon>
        <taxon>Mycobacteriales</taxon>
        <taxon>Nocardiaceae</taxon>
        <taxon>Williamsia</taxon>
    </lineage>
</organism>
<dbReference type="EMBL" id="FTNT01000003">
    <property type="protein sequence ID" value="SIR86424.1"/>
    <property type="molecule type" value="Genomic_DNA"/>
</dbReference>
<dbReference type="InterPro" id="IPR010222">
    <property type="entry name" value="RNA_helicase_HrpA"/>
</dbReference>
<dbReference type="CDD" id="cd18791">
    <property type="entry name" value="SF2_C_RHA"/>
    <property type="match status" value="1"/>
</dbReference>
<dbReference type="Gene3D" id="3.40.50.300">
    <property type="entry name" value="P-loop containing nucleotide triphosphate hydrolases"/>
    <property type="match status" value="2"/>
</dbReference>
<gene>
    <name evidence="8" type="ORF">SAMN05445060_1217</name>
</gene>
<reference evidence="8 9" key="1">
    <citation type="submission" date="2017-01" db="EMBL/GenBank/DDBJ databases">
        <authorList>
            <person name="Mah S.A."/>
            <person name="Swanson W.J."/>
            <person name="Moy G.W."/>
            <person name="Vacquier V.D."/>
        </authorList>
    </citation>
    <scope>NUCLEOTIDE SEQUENCE [LARGE SCALE GENOMIC DNA]</scope>
    <source>
        <strain evidence="8 9">CPCC 203464</strain>
    </source>
</reference>
<dbReference type="InterPro" id="IPR007502">
    <property type="entry name" value="Helicase-assoc_dom"/>
</dbReference>
<dbReference type="GO" id="GO:0003724">
    <property type="term" value="F:RNA helicase activity"/>
    <property type="evidence" value="ECO:0007669"/>
    <property type="project" value="InterPro"/>
</dbReference>
<dbReference type="GO" id="GO:0003723">
    <property type="term" value="F:RNA binding"/>
    <property type="evidence" value="ECO:0007669"/>
    <property type="project" value="TreeGrafter"/>
</dbReference>
<dbReference type="InterPro" id="IPR011709">
    <property type="entry name" value="DEAD-box_helicase_OB_fold"/>
</dbReference>
<dbReference type="InterPro" id="IPR001650">
    <property type="entry name" value="Helicase_C-like"/>
</dbReference>
<dbReference type="SMART" id="SM00490">
    <property type="entry name" value="HELICc"/>
    <property type="match status" value="1"/>
</dbReference>
<dbReference type="InterPro" id="IPR011545">
    <property type="entry name" value="DEAD/DEAH_box_helicase_dom"/>
</dbReference>
<dbReference type="InterPro" id="IPR003593">
    <property type="entry name" value="AAA+_ATPase"/>
</dbReference>
<proteinExistence type="predicted"/>
<protein>
    <submittedName>
        <fullName evidence="8">ATP-dependent helicase HrpA</fullName>
    </submittedName>
</protein>
<evidence type="ECO:0000256" key="5">
    <source>
        <dbReference type="SAM" id="MobiDB-lite"/>
    </source>
</evidence>
<evidence type="ECO:0000259" key="6">
    <source>
        <dbReference type="PROSITE" id="PS51192"/>
    </source>
</evidence>